<evidence type="ECO:0000313" key="3">
    <source>
        <dbReference type="Proteomes" id="UP000008694"/>
    </source>
</evidence>
<feature type="signal peptide" evidence="1">
    <location>
        <begin position="1"/>
        <end position="19"/>
    </location>
</feature>
<dbReference type="PROSITE" id="PS00387">
    <property type="entry name" value="PPASE"/>
    <property type="match status" value="1"/>
</dbReference>
<keyword evidence="1" id="KW-0732">Signal</keyword>
<dbReference type="EMBL" id="GL348714">
    <property type="protein sequence ID" value="EFH63043.1"/>
    <property type="molecule type" value="Genomic_DNA"/>
</dbReference>
<dbReference type="Proteomes" id="UP000008694">
    <property type="component" value="Unassembled WGS sequence"/>
</dbReference>
<evidence type="ECO:0008006" key="4">
    <source>
        <dbReference type="Google" id="ProtNLM"/>
    </source>
</evidence>
<gene>
    <name evidence="2" type="ORF">ARALYDRAFT_893840</name>
</gene>
<keyword evidence="3" id="KW-1185">Reference proteome</keyword>
<feature type="chain" id="PRO_5003101688" description="FBD domain-containing protein" evidence="1">
    <location>
        <begin position="20"/>
        <end position="124"/>
    </location>
</feature>
<dbReference type="HOGENOM" id="CLU_2007021_0_0_1"/>
<name>D7KZ34_ARALL</name>
<accession>D7KZ34</accession>
<sequence>METFLGRFGLWFWFTGLLSVVFLGHLCEDNDPLDVLILMQEMAKAHKIPDYGWTMQNVNQWPSNNSKDHLEMIQERPYCRNWVKKRSKIIVEGLGVMEAYGKEGEAIKLLEYVRKRKIVMELID</sequence>
<protein>
    <recommendedName>
        <fullName evidence="4">FBD domain-containing protein</fullName>
    </recommendedName>
</protein>
<evidence type="ECO:0000313" key="2">
    <source>
        <dbReference type="EMBL" id="EFH63043.1"/>
    </source>
</evidence>
<dbReference type="AlphaFoldDB" id="D7KZ34"/>
<reference evidence="3" key="1">
    <citation type="journal article" date="2011" name="Nat. Genet.">
        <title>The Arabidopsis lyrata genome sequence and the basis of rapid genome size change.</title>
        <authorList>
            <person name="Hu T.T."/>
            <person name="Pattyn P."/>
            <person name="Bakker E.G."/>
            <person name="Cao J."/>
            <person name="Cheng J.-F."/>
            <person name="Clark R.M."/>
            <person name="Fahlgren N."/>
            <person name="Fawcett J.A."/>
            <person name="Grimwood J."/>
            <person name="Gundlach H."/>
            <person name="Haberer G."/>
            <person name="Hollister J.D."/>
            <person name="Ossowski S."/>
            <person name="Ottilar R.P."/>
            <person name="Salamov A.A."/>
            <person name="Schneeberger K."/>
            <person name="Spannagl M."/>
            <person name="Wang X."/>
            <person name="Yang L."/>
            <person name="Nasrallah M.E."/>
            <person name="Bergelson J."/>
            <person name="Carrington J.C."/>
            <person name="Gaut B.S."/>
            <person name="Schmutz J."/>
            <person name="Mayer K.F.X."/>
            <person name="Van de Peer Y."/>
            <person name="Grigoriev I.V."/>
            <person name="Nordborg M."/>
            <person name="Weigel D."/>
            <person name="Guo Y.-L."/>
        </authorList>
    </citation>
    <scope>NUCLEOTIDE SEQUENCE [LARGE SCALE GENOMIC DNA]</scope>
    <source>
        <strain evidence="3">cv. MN47</strain>
    </source>
</reference>
<organism evidence="3">
    <name type="scientific">Arabidopsis lyrata subsp. lyrata</name>
    <name type="common">Lyre-leaved rock-cress</name>
    <dbReference type="NCBI Taxonomy" id="81972"/>
    <lineage>
        <taxon>Eukaryota</taxon>
        <taxon>Viridiplantae</taxon>
        <taxon>Streptophyta</taxon>
        <taxon>Embryophyta</taxon>
        <taxon>Tracheophyta</taxon>
        <taxon>Spermatophyta</taxon>
        <taxon>Magnoliopsida</taxon>
        <taxon>eudicotyledons</taxon>
        <taxon>Gunneridae</taxon>
        <taxon>Pentapetalae</taxon>
        <taxon>rosids</taxon>
        <taxon>malvids</taxon>
        <taxon>Brassicales</taxon>
        <taxon>Brassicaceae</taxon>
        <taxon>Camelineae</taxon>
        <taxon>Arabidopsis</taxon>
    </lineage>
</organism>
<dbReference type="Gramene" id="scaffold_200914.1">
    <property type="protein sequence ID" value="scaffold_200914.1"/>
    <property type="gene ID" value="scaffold_200914.1"/>
</dbReference>
<proteinExistence type="predicted"/>
<evidence type="ECO:0000256" key="1">
    <source>
        <dbReference type="SAM" id="SignalP"/>
    </source>
</evidence>